<reference evidence="2 3" key="1">
    <citation type="submission" date="2020-07" db="EMBL/GenBank/DDBJ databases">
        <title>Sequencing the genomes of 1000 actinobacteria strains.</title>
        <authorList>
            <person name="Klenk H.-P."/>
        </authorList>
    </citation>
    <scope>NUCLEOTIDE SEQUENCE [LARGE SCALE GENOMIC DNA]</scope>
    <source>
        <strain evidence="2 3">DSM 103164</strain>
    </source>
</reference>
<dbReference type="Proteomes" id="UP000527616">
    <property type="component" value="Unassembled WGS sequence"/>
</dbReference>
<feature type="transmembrane region" description="Helical" evidence="1">
    <location>
        <begin position="44"/>
        <end position="62"/>
    </location>
</feature>
<protein>
    <submittedName>
        <fullName evidence="2">Tight adherence protein B</fullName>
    </submittedName>
</protein>
<dbReference type="PANTHER" id="PTHR35007:SF4">
    <property type="entry name" value="CONSERVED TRANSMEMBRANE PROTEIN-RELATED"/>
    <property type="match status" value="1"/>
</dbReference>
<feature type="transmembrane region" description="Helical" evidence="1">
    <location>
        <begin position="6"/>
        <end position="23"/>
    </location>
</feature>
<dbReference type="RefSeq" id="WP_179445217.1">
    <property type="nucleotide sequence ID" value="NZ_JACBZS010000001.1"/>
</dbReference>
<evidence type="ECO:0000313" key="3">
    <source>
        <dbReference type="Proteomes" id="UP000527616"/>
    </source>
</evidence>
<feature type="transmembrane region" description="Helical" evidence="1">
    <location>
        <begin position="238"/>
        <end position="257"/>
    </location>
</feature>
<dbReference type="AlphaFoldDB" id="A0A7Z0IL91"/>
<gene>
    <name evidence="2" type="ORF">GGQ54_001949</name>
</gene>
<comment type="caution">
    <text evidence="2">The sequence shown here is derived from an EMBL/GenBank/DDBJ whole genome shotgun (WGS) entry which is preliminary data.</text>
</comment>
<proteinExistence type="predicted"/>
<keyword evidence="1" id="KW-1133">Transmembrane helix</keyword>
<feature type="transmembrane region" description="Helical" evidence="1">
    <location>
        <begin position="207"/>
        <end position="226"/>
    </location>
</feature>
<keyword evidence="1" id="KW-0472">Membrane</keyword>
<feature type="transmembrane region" description="Helical" evidence="1">
    <location>
        <begin position="68"/>
        <end position="88"/>
    </location>
</feature>
<evidence type="ECO:0000256" key="1">
    <source>
        <dbReference type="SAM" id="Phobius"/>
    </source>
</evidence>
<name>A0A7Z0IL91_9ACTN</name>
<dbReference type="EMBL" id="JACBZS010000001">
    <property type="protein sequence ID" value="NYI71389.1"/>
    <property type="molecule type" value="Genomic_DNA"/>
</dbReference>
<sequence>MSPVLVGLAALAAALAAIGWCGARAPTDRLTAPLPGRVRRAGRWRWLGIAAPVIMVAGYAAAGPGAVLLSLSAVLVVAAVVLVARAQFRARRAAARRDQVAEACQVIAQHLRSGAMPGSALEDAAAEYAVLGPAAATARLGGDPVRVLFAAARAPGAAGLADLARAWSLITSLGAPAGPLLERIAENVRQARDLDRSVRSELAAPRLTGRLLAVLPAAGLAIGFAVGGDPLGFLTGTLAGQACLLAGVILAVAGVLWSERIAGTGEDEAPTGGGEGT</sequence>
<dbReference type="PANTHER" id="PTHR35007">
    <property type="entry name" value="INTEGRAL MEMBRANE PROTEIN-RELATED"/>
    <property type="match status" value="1"/>
</dbReference>
<organism evidence="2 3">
    <name type="scientific">Naumannella cuiyingiana</name>
    <dbReference type="NCBI Taxonomy" id="1347891"/>
    <lineage>
        <taxon>Bacteria</taxon>
        <taxon>Bacillati</taxon>
        <taxon>Actinomycetota</taxon>
        <taxon>Actinomycetes</taxon>
        <taxon>Propionibacteriales</taxon>
        <taxon>Propionibacteriaceae</taxon>
        <taxon>Naumannella</taxon>
    </lineage>
</organism>
<evidence type="ECO:0000313" key="2">
    <source>
        <dbReference type="EMBL" id="NYI71389.1"/>
    </source>
</evidence>
<dbReference type="GO" id="GO:0005886">
    <property type="term" value="C:plasma membrane"/>
    <property type="evidence" value="ECO:0007669"/>
    <property type="project" value="UniProtKB-SubCell"/>
</dbReference>
<accession>A0A7Z0IL91</accession>
<keyword evidence="1" id="KW-0812">Transmembrane</keyword>
<keyword evidence="3" id="KW-1185">Reference proteome</keyword>